<keyword evidence="10" id="KW-0862">Zinc</keyword>
<evidence type="ECO:0000313" key="17">
    <source>
        <dbReference type="EMBL" id="SVA76840.1"/>
    </source>
</evidence>
<keyword evidence="11" id="KW-0067">ATP-binding</keyword>
<evidence type="ECO:0000256" key="9">
    <source>
        <dbReference type="ARBA" id="ARBA00022741"/>
    </source>
</evidence>
<evidence type="ECO:0000256" key="6">
    <source>
        <dbReference type="ARBA" id="ARBA00022490"/>
    </source>
</evidence>
<dbReference type="EC" id="6.1.1.16" evidence="4"/>
<dbReference type="SUPFAM" id="SSF52374">
    <property type="entry name" value="Nucleotidylyl transferase"/>
    <property type="match status" value="1"/>
</dbReference>
<keyword evidence="6" id="KW-0963">Cytoplasm</keyword>
<keyword evidence="7" id="KW-0436">Ligase</keyword>
<dbReference type="GO" id="GO:0005829">
    <property type="term" value="C:cytosol"/>
    <property type="evidence" value="ECO:0007669"/>
    <property type="project" value="TreeGrafter"/>
</dbReference>
<dbReference type="AlphaFoldDB" id="A0A381YIR1"/>
<dbReference type="InterPro" id="IPR024909">
    <property type="entry name" value="Cys-tRNA/MSH_ligase"/>
</dbReference>
<dbReference type="PRINTS" id="PR00983">
    <property type="entry name" value="TRNASYNTHCYS"/>
</dbReference>
<dbReference type="PANTHER" id="PTHR10890">
    <property type="entry name" value="CYSTEINYL-TRNA SYNTHETASE"/>
    <property type="match status" value="1"/>
</dbReference>
<dbReference type="InterPro" id="IPR009080">
    <property type="entry name" value="tRNAsynth_Ia_anticodon-bd"/>
</dbReference>
<feature type="region of interest" description="Disordered" evidence="15">
    <location>
        <begin position="453"/>
        <end position="472"/>
    </location>
</feature>
<protein>
    <recommendedName>
        <fullName evidence="5">Cysteine--tRNA ligase</fullName>
        <ecNumber evidence="4">6.1.1.16</ecNumber>
    </recommendedName>
    <alternativeName>
        <fullName evidence="14">Cysteinyl-tRNA synthetase</fullName>
    </alternativeName>
</protein>
<name>A0A381YIR1_9ZZZZ</name>
<evidence type="ECO:0000256" key="11">
    <source>
        <dbReference type="ARBA" id="ARBA00022840"/>
    </source>
</evidence>
<dbReference type="SMART" id="SM00840">
    <property type="entry name" value="DALR_2"/>
    <property type="match status" value="1"/>
</dbReference>
<dbReference type="GO" id="GO:0005524">
    <property type="term" value="F:ATP binding"/>
    <property type="evidence" value="ECO:0007669"/>
    <property type="project" value="UniProtKB-KW"/>
</dbReference>
<evidence type="ECO:0000256" key="4">
    <source>
        <dbReference type="ARBA" id="ARBA00012832"/>
    </source>
</evidence>
<accession>A0A381YIR1</accession>
<dbReference type="InterPro" id="IPR014729">
    <property type="entry name" value="Rossmann-like_a/b/a_fold"/>
</dbReference>
<evidence type="ECO:0000256" key="13">
    <source>
        <dbReference type="ARBA" id="ARBA00023146"/>
    </source>
</evidence>
<evidence type="ECO:0000256" key="10">
    <source>
        <dbReference type="ARBA" id="ARBA00022833"/>
    </source>
</evidence>
<dbReference type="Gene3D" id="1.20.120.1910">
    <property type="entry name" value="Cysteine-tRNA ligase, C-terminal anti-codon recognition domain"/>
    <property type="match status" value="1"/>
</dbReference>
<comment type="similarity">
    <text evidence="3">Belongs to the class-I aminoacyl-tRNA synthetase family.</text>
</comment>
<dbReference type="InterPro" id="IPR032678">
    <property type="entry name" value="tRNA-synt_1_cat_dom"/>
</dbReference>
<evidence type="ECO:0000259" key="16">
    <source>
        <dbReference type="SMART" id="SM00840"/>
    </source>
</evidence>
<reference evidence="17" key="1">
    <citation type="submission" date="2018-05" db="EMBL/GenBank/DDBJ databases">
        <authorList>
            <person name="Lanie J.A."/>
            <person name="Ng W.-L."/>
            <person name="Kazmierczak K.M."/>
            <person name="Andrzejewski T.M."/>
            <person name="Davidsen T.M."/>
            <person name="Wayne K.J."/>
            <person name="Tettelin H."/>
            <person name="Glass J.I."/>
            <person name="Rusch D."/>
            <person name="Podicherti R."/>
            <person name="Tsui H.-C.T."/>
            <person name="Winkler M.E."/>
        </authorList>
    </citation>
    <scope>NUCLEOTIDE SEQUENCE</scope>
</reference>
<evidence type="ECO:0000256" key="12">
    <source>
        <dbReference type="ARBA" id="ARBA00022917"/>
    </source>
</evidence>
<dbReference type="Pfam" id="PF01406">
    <property type="entry name" value="tRNA-synt_1e"/>
    <property type="match status" value="1"/>
</dbReference>
<dbReference type="InterPro" id="IPR056411">
    <property type="entry name" value="CysS_C"/>
</dbReference>
<dbReference type="CDD" id="cd00672">
    <property type="entry name" value="CysRS_core"/>
    <property type="match status" value="1"/>
</dbReference>
<sequence>MGLRVFNTLSRSLETFVPLDPAGKKVGLYCCGPTVHDFAHIGNFRTFVFADIVRRHLSFRGFDVRHVMNITDVEDKIIRRVNESGKSLAEFTGEHERAFFADLEALGCQMPDERPHATGFIGPIIKLIKKLESNGIAYRTNDGSVYFSIEKYREAGNQYGQLLNLNLEAMRPGERVSNDEYEKESIADFALWKARVPEDGEVFWDSQWGEGRPGWHIECSAMSMELLGPSFDLHLGGEDLVFPHHEDEIAQSEGACLQCDGQKFVKYWMHGAHLLVDGKKMSKSLGNFFTLRDLLAKGSVGREVRYLMISAHYRETFNFTLDNLVGAKTALGRIDECTAKLRELALDQAAEPATDSPLVTRFTKAMDDDLNVSAAWGAVFDWVRDTNRKLAANELNAESAATELANWEHINSVLGIESDEEEAPAEIIALAEERQAARKAKDFTRSDQIRDELAAQGWTIEDTPKGPRVKRH</sequence>
<evidence type="ECO:0000256" key="8">
    <source>
        <dbReference type="ARBA" id="ARBA00022723"/>
    </source>
</evidence>
<comment type="cofactor">
    <cofactor evidence="1">
        <name>Zn(2+)</name>
        <dbReference type="ChEBI" id="CHEBI:29105"/>
    </cofactor>
</comment>
<dbReference type="InterPro" id="IPR015273">
    <property type="entry name" value="Cys-tRNA-synt_Ia_DALR"/>
</dbReference>
<dbReference type="PANTHER" id="PTHR10890:SF3">
    <property type="entry name" value="CYSTEINE--TRNA LIGASE, CYTOPLASMIC"/>
    <property type="match status" value="1"/>
</dbReference>
<feature type="domain" description="Cysteinyl-tRNA synthetase class Ia DALR" evidence="16">
    <location>
        <begin position="361"/>
        <end position="425"/>
    </location>
</feature>
<dbReference type="InterPro" id="IPR015803">
    <property type="entry name" value="Cys-tRNA-ligase"/>
</dbReference>
<evidence type="ECO:0000256" key="15">
    <source>
        <dbReference type="SAM" id="MobiDB-lite"/>
    </source>
</evidence>
<dbReference type="GO" id="GO:0004817">
    <property type="term" value="F:cysteine-tRNA ligase activity"/>
    <property type="evidence" value="ECO:0007669"/>
    <property type="project" value="UniProtKB-EC"/>
</dbReference>
<dbReference type="EMBL" id="UINC01018319">
    <property type="protein sequence ID" value="SVA76840.1"/>
    <property type="molecule type" value="Genomic_DNA"/>
</dbReference>
<evidence type="ECO:0000256" key="2">
    <source>
        <dbReference type="ARBA" id="ARBA00004496"/>
    </source>
</evidence>
<gene>
    <name evidence="17" type="ORF">METZ01_LOCUS129694</name>
</gene>
<dbReference type="NCBIfam" id="TIGR00435">
    <property type="entry name" value="cysS"/>
    <property type="match status" value="1"/>
</dbReference>
<dbReference type="GO" id="GO:0046872">
    <property type="term" value="F:metal ion binding"/>
    <property type="evidence" value="ECO:0007669"/>
    <property type="project" value="UniProtKB-KW"/>
</dbReference>
<evidence type="ECO:0000256" key="3">
    <source>
        <dbReference type="ARBA" id="ARBA00005594"/>
    </source>
</evidence>
<comment type="subcellular location">
    <subcellularLocation>
        <location evidence="2">Cytoplasm</location>
    </subcellularLocation>
</comment>
<evidence type="ECO:0000256" key="7">
    <source>
        <dbReference type="ARBA" id="ARBA00022598"/>
    </source>
</evidence>
<evidence type="ECO:0000256" key="14">
    <source>
        <dbReference type="ARBA" id="ARBA00031499"/>
    </source>
</evidence>
<keyword evidence="8" id="KW-0479">Metal-binding</keyword>
<keyword evidence="9" id="KW-0547">Nucleotide-binding</keyword>
<dbReference type="SUPFAM" id="SSF47323">
    <property type="entry name" value="Anticodon-binding domain of a subclass of class I aminoacyl-tRNA synthetases"/>
    <property type="match status" value="1"/>
</dbReference>
<dbReference type="HAMAP" id="MF_00041">
    <property type="entry name" value="Cys_tRNA_synth"/>
    <property type="match status" value="1"/>
</dbReference>
<proteinExistence type="inferred from homology"/>
<keyword evidence="12" id="KW-0648">Protein biosynthesis</keyword>
<evidence type="ECO:0000256" key="5">
    <source>
        <dbReference type="ARBA" id="ARBA00014738"/>
    </source>
</evidence>
<dbReference type="Gene3D" id="3.40.50.620">
    <property type="entry name" value="HUPs"/>
    <property type="match status" value="1"/>
</dbReference>
<dbReference type="GO" id="GO:0006423">
    <property type="term" value="P:cysteinyl-tRNA aminoacylation"/>
    <property type="evidence" value="ECO:0007669"/>
    <property type="project" value="InterPro"/>
</dbReference>
<dbReference type="Pfam" id="PF23493">
    <property type="entry name" value="CysS_C"/>
    <property type="match status" value="1"/>
</dbReference>
<evidence type="ECO:0000256" key="1">
    <source>
        <dbReference type="ARBA" id="ARBA00001947"/>
    </source>
</evidence>
<organism evidence="17">
    <name type="scientific">marine metagenome</name>
    <dbReference type="NCBI Taxonomy" id="408172"/>
    <lineage>
        <taxon>unclassified sequences</taxon>
        <taxon>metagenomes</taxon>
        <taxon>ecological metagenomes</taxon>
    </lineage>
</organism>
<keyword evidence="13" id="KW-0030">Aminoacyl-tRNA synthetase</keyword>
<dbReference type="Pfam" id="PF09190">
    <property type="entry name" value="DALR_2"/>
    <property type="match status" value="1"/>
</dbReference>